<reference evidence="1" key="1">
    <citation type="journal article" date="2022" name="Front. Genet.">
        <title>Chromosome-Scale Assembly of the Dendrobium nobile Genome Provides Insights Into the Molecular Mechanism of the Biosynthesis of the Medicinal Active Ingredient of Dendrobium.</title>
        <authorList>
            <person name="Xu Q."/>
            <person name="Niu S.-C."/>
            <person name="Li K.-L."/>
            <person name="Zheng P.-J."/>
            <person name="Zhang X.-J."/>
            <person name="Jia Y."/>
            <person name="Liu Y."/>
            <person name="Niu Y.-X."/>
            <person name="Yu L.-H."/>
            <person name="Chen D.-F."/>
            <person name="Zhang G.-Q."/>
        </authorList>
    </citation>
    <scope>NUCLEOTIDE SEQUENCE</scope>
    <source>
        <tissue evidence="1">Leaf</tissue>
    </source>
</reference>
<protein>
    <submittedName>
        <fullName evidence="1">Uncharacterized protein</fullName>
    </submittedName>
</protein>
<proteinExistence type="predicted"/>
<organism evidence="1 2">
    <name type="scientific">Dendrobium nobile</name>
    <name type="common">Orchid</name>
    <dbReference type="NCBI Taxonomy" id="94219"/>
    <lineage>
        <taxon>Eukaryota</taxon>
        <taxon>Viridiplantae</taxon>
        <taxon>Streptophyta</taxon>
        <taxon>Embryophyta</taxon>
        <taxon>Tracheophyta</taxon>
        <taxon>Spermatophyta</taxon>
        <taxon>Magnoliopsida</taxon>
        <taxon>Liliopsida</taxon>
        <taxon>Asparagales</taxon>
        <taxon>Orchidaceae</taxon>
        <taxon>Epidendroideae</taxon>
        <taxon>Malaxideae</taxon>
        <taxon>Dendrobiinae</taxon>
        <taxon>Dendrobium</taxon>
    </lineage>
</organism>
<evidence type="ECO:0000313" key="2">
    <source>
        <dbReference type="Proteomes" id="UP000829196"/>
    </source>
</evidence>
<comment type="caution">
    <text evidence="1">The sequence shown here is derived from an EMBL/GenBank/DDBJ whole genome shotgun (WGS) entry which is preliminary data.</text>
</comment>
<dbReference type="Proteomes" id="UP000829196">
    <property type="component" value="Unassembled WGS sequence"/>
</dbReference>
<accession>A0A8T3BZQ0</accession>
<sequence>MLSVAQYSQRHPSWPTYLLEETHHPLRNPDRPRYRSACVNLTTVKALAATKTAKIIPLGLQYIRFICDARFEPETPPQPRAKREKCREFRRQSFSLLIVWFVGEEHKEVGGIGFLSLILFGFLYSSSVDSICSAWFQ</sequence>
<dbReference type="EMBL" id="JAGYWB010000005">
    <property type="protein sequence ID" value="KAI0523562.1"/>
    <property type="molecule type" value="Genomic_DNA"/>
</dbReference>
<name>A0A8T3BZQ0_DENNO</name>
<evidence type="ECO:0000313" key="1">
    <source>
        <dbReference type="EMBL" id="KAI0523562.1"/>
    </source>
</evidence>
<gene>
    <name evidence="1" type="ORF">KFK09_005958</name>
</gene>
<keyword evidence="2" id="KW-1185">Reference proteome</keyword>
<dbReference type="AlphaFoldDB" id="A0A8T3BZQ0"/>